<organism evidence="1 2">
    <name type="scientific">Leptospira jelokensis</name>
    <dbReference type="NCBI Taxonomy" id="2484931"/>
    <lineage>
        <taxon>Bacteria</taxon>
        <taxon>Pseudomonadati</taxon>
        <taxon>Spirochaetota</taxon>
        <taxon>Spirochaetia</taxon>
        <taxon>Leptospirales</taxon>
        <taxon>Leptospiraceae</taxon>
        <taxon>Leptospira</taxon>
    </lineage>
</organism>
<keyword evidence="2" id="KW-1185">Reference proteome</keyword>
<dbReference type="NCBIfam" id="TIGR04331">
    <property type="entry name" value="o_ant_LIC12162"/>
    <property type="match status" value="1"/>
</dbReference>
<gene>
    <name evidence="1" type="ORF">EHQ62_17260</name>
</gene>
<dbReference type="AlphaFoldDB" id="A0A4Z1A2P3"/>
<comment type="caution">
    <text evidence="1">The sequence shown here is derived from an EMBL/GenBank/DDBJ whole genome shotgun (WGS) entry which is preliminary data.</text>
</comment>
<dbReference type="RefSeq" id="WP_135645150.1">
    <property type="nucleotide sequence ID" value="NZ_RQGH01000038.1"/>
</dbReference>
<proteinExistence type="predicted"/>
<dbReference type="GO" id="GO:0016740">
    <property type="term" value="F:transferase activity"/>
    <property type="evidence" value="ECO:0007669"/>
    <property type="project" value="UniProtKB-KW"/>
</dbReference>
<dbReference type="Proteomes" id="UP000297567">
    <property type="component" value="Unassembled WGS sequence"/>
</dbReference>
<protein>
    <submittedName>
        <fullName evidence="1">Transferase</fullName>
    </submittedName>
</protein>
<name>A0A4Z1A2P3_9LEPT</name>
<accession>A0A4Z1A2P3</accession>
<feature type="non-terminal residue" evidence="1">
    <location>
        <position position="1"/>
    </location>
</feature>
<evidence type="ECO:0000313" key="2">
    <source>
        <dbReference type="Proteomes" id="UP000297567"/>
    </source>
</evidence>
<sequence length="394" mass="46314">VKSKFNNILNFLSGFFVSENEYFILSSYIPVKYLVEFQIILGQLPRLWKLISSPALPLNIASRNWNLDVGVVSEFEEILKSMIPFQLPRIYLEGYQKLYDQLSEFRWPKNPDIIFTSNAHNANDFFKAYSAQKIESGSLLVIGQHGGHFGIGKWSYMEEHETSISDRYLTWGWSNSDTRVHSNYAITIAGKKNVNWNPKGRLLLVTCTMPRYSYWLYSSVCSSQWVSYLNDQFLFTEALSKDVRDSLTVRLYAHDYEWNQSDRWKFAFPDISLDIGTTRMEKLMSDSRIYVSTYNATTFLESMGRNMPTIMFWDPKYWELRDSAIPHFEKLEQVGIFHRTPDSAAQKVNEIWNNIESWWNSKEIQSVKNEFCFQYARKVDMPCKTLQKALERIR</sequence>
<keyword evidence="1" id="KW-0808">Transferase</keyword>
<evidence type="ECO:0000313" key="1">
    <source>
        <dbReference type="EMBL" id="TGL58459.1"/>
    </source>
</evidence>
<dbReference type="InterPro" id="IPR027603">
    <property type="entry name" value="LIC12162"/>
</dbReference>
<reference evidence="1" key="1">
    <citation type="journal article" date="2019" name="PLoS Negl. Trop. Dis.">
        <title>Revisiting the worldwide diversity of Leptospira species in the environment.</title>
        <authorList>
            <person name="Vincent A.T."/>
            <person name="Schiettekatte O."/>
            <person name="Bourhy P."/>
            <person name="Veyrier F.J."/>
            <person name="Picardeau M."/>
        </authorList>
    </citation>
    <scope>NUCLEOTIDE SEQUENCE [LARGE SCALE GENOMIC DNA]</scope>
    <source>
        <strain evidence="1">201702451</strain>
    </source>
</reference>
<dbReference type="EMBL" id="RQGH01000038">
    <property type="protein sequence ID" value="TGL58459.1"/>
    <property type="molecule type" value="Genomic_DNA"/>
</dbReference>